<evidence type="ECO:0000313" key="2">
    <source>
        <dbReference type="Proteomes" id="UP000265566"/>
    </source>
</evidence>
<name>A0A396ITF7_MEDTR</name>
<proteinExistence type="predicted"/>
<organism evidence="1 2">
    <name type="scientific">Medicago truncatula</name>
    <name type="common">Barrel medic</name>
    <name type="synonym">Medicago tribuloides</name>
    <dbReference type="NCBI Taxonomy" id="3880"/>
    <lineage>
        <taxon>Eukaryota</taxon>
        <taxon>Viridiplantae</taxon>
        <taxon>Streptophyta</taxon>
        <taxon>Embryophyta</taxon>
        <taxon>Tracheophyta</taxon>
        <taxon>Spermatophyta</taxon>
        <taxon>Magnoliopsida</taxon>
        <taxon>eudicotyledons</taxon>
        <taxon>Gunneridae</taxon>
        <taxon>Pentapetalae</taxon>
        <taxon>rosids</taxon>
        <taxon>fabids</taxon>
        <taxon>Fabales</taxon>
        <taxon>Fabaceae</taxon>
        <taxon>Papilionoideae</taxon>
        <taxon>50 kb inversion clade</taxon>
        <taxon>NPAAA clade</taxon>
        <taxon>Hologalegina</taxon>
        <taxon>IRL clade</taxon>
        <taxon>Trifolieae</taxon>
        <taxon>Medicago</taxon>
    </lineage>
</organism>
<reference evidence="2" key="1">
    <citation type="journal article" date="2018" name="Nat. Plants">
        <title>Whole-genome landscape of Medicago truncatula symbiotic genes.</title>
        <authorList>
            <person name="Pecrix Y."/>
            <person name="Staton S.E."/>
            <person name="Sallet E."/>
            <person name="Lelandais-Briere C."/>
            <person name="Moreau S."/>
            <person name="Carrere S."/>
            <person name="Blein T."/>
            <person name="Jardinaud M.F."/>
            <person name="Latrasse D."/>
            <person name="Zouine M."/>
            <person name="Zahm M."/>
            <person name="Kreplak J."/>
            <person name="Mayjonade B."/>
            <person name="Satge C."/>
            <person name="Perez M."/>
            <person name="Cauet S."/>
            <person name="Marande W."/>
            <person name="Chantry-Darmon C."/>
            <person name="Lopez-Roques C."/>
            <person name="Bouchez O."/>
            <person name="Berard A."/>
            <person name="Debelle F."/>
            <person name="Munos S."/>
            <person name="Bendahmane A."/>
            <person name="Berges H."/>
            <person name="Niebel A."/>
            <person name="Buitink J."/>
            <person name="Frugier F."/>
            <person name="Benhamed M."/>
            <person name="Crespi M."/>
            <person name="Gouzy J."/>
            <person name="Gamas P."/>
        </authorList>
    </citation>
    <scope>NUCLEOTIDE SEQUENCE [LARGE SCALE GENOMIC DNA]</scope>
    <source>
        <strain evidence="2">cv. Jemalong A17</strain>
    </source>
</reference>
<comment type="caution">
    <text evidence="1">The sequence shown here is derived from an EMBL/GenBank/DDBJ whole genome shotgun (WGS) entry which is preliminary data.</text>
</comment>
<protein>
    <submittedName>
        <fullName evidence="1">Uncharacterized protein</fullName>
    </submittedName>
</protein>
<sequence>MNWLIMISMLQSNMFTIILVKKIHYEGHSQVFHGTLMAFVALPREKLLNVFRSATLFSPITYINLNPTKEISLVVGLFLTNVRHTNKITLYLTIILG</sequence>
<accession>A0A396ITF7</accession>
<dbReference type="Proteomes" id="UP000265566">
    <property type="component" value="Chromosome 3"/>
</dbReference>
<evidence type="ECO:0000313" key="1">
    <source>
        <dbReference type="EMBL" id="RHN68996.1"/>
    </source>
</evidence>
<dbReference type="Gramene" id="rna17422">
    <property type="protein sequence ID" value="RHN68996.1"/>
    <property type="gene ID" value="gene17422"/>
</dbReference>
<gene>
    <name evidence="1" type="ORF">MtrunA17_Chr3g0120001</name>
</gene>
<dbReference type="EMBL" id="PSQE01000003">
    <property type="protein sequence ID" value="RHN68996.1"/>
    <property type="molecule type" value="Genomic_DNA"/>
</dbReference>
<dbReference type="AlphaFoldDB" id="A0A396ITF7"/>